<evidence type="ECO:0000256" key="1">
    <source>
        <dbReference type="ARBA" id="ARBA00038310"/>
    </source>
</evidence>
<dbReference type="RefSeq" id="WP_092729406.1">
    <property type="nucleotide sequence ID" value="NZ_FMXE01000009.1"/>
</dbReference>
<dbReference type="OrthoDB" id="5450317at2"/>
<dbReference type="AlphaFoldDB" id="A0A1G5XAC5"/>
<dbReference type="SUPFAM" id="SSF51556">
    <property type="entry name" value="Metallo-dependent hydrolases"/>
    <property type="match status" value="1"/>
</dbReference>
<name>A0A1G5XAC5_9BACT</name>
<feature type="domain" description="Amidohydrolase-related" evidence="2">
    <location>
        <begin position="4"/>
        <end position="274"/>
    </location>
</feature>
<dbReference type="Gene3D" id="3.20.20.140">
    <property type="entry name" value="Metal-dependent hydrolases"/>
    <property type="match status" value="1"/>
</dbReference>
<dbReference type="PANTHER" id="PTHR43569">
    <property type="entry name" value="AMIDOHYDROLASE"/>
    <property type="match status" value="1"/>
</dbReference>
<evidence type="ECO:0000313" key="4">
    <source>
        <dbReference type="Proteomes" id="UP000198756"/>
    </source>
</evidence>
<dbReference type="GO" id="GO:0016787">
    <property type="term" value="F:hydrolase activity"/>
    <property type="evidence" value="ECO:0007669"/>
    <property type="project" value="InterPro"/>
</dbReference>
<dbReference type="Pfam" id="PF04909">
    <property type="entry name" value="Amidohydro_2"/>
    <property type="match status" value="1"/>
</dbReference>
<dbReference type="InterPro" id="IPR032466">
    <property type="entry name" value="Metal_Hydrolase"/>
</dbReference>
<gene>
    <name evidence="3" type="ORF">SAMN03080617_01585</name>
</gene>
<evidence type="ECO:0000259" key="2">
    <source>
        <dbReference type="Pfam" id="PF04909"/>
    </source>
</evidence>
<dbReference type="PANTHER" id="PTHR43569:SF2">
    <property type="entry name" value="AMIDOHYDROLASE-RELATED DOMAIN-CONTAINING PROTEIN"/>
    <property type="match status" value="1"/>
</dbReference>
<dbReference type="EMBL" id="FMXE01000009">
    <property type="protein sequence ID" value="SDA66515.1"/>
    <property type="molecule type" value="Genomic_DNA"/>
</dbReference>
<accession>A0A1G5XAC5</accession>
<protein>
    <submittedName>
        <fullName evidence="3">L-fuconolactonase</fullName>
    </submittedName>
</protein>
<keyword evidence="4" id="KW-1185">Reference proteome</keyword>
<dbReference type="Proteomes" id="UP000198756">
    <property type="component" value="Unassembled WGS sequence"/>
</dbReference>
<sequence length="274" mass="32200">MRLDSHQHFWEYDPKRQDWISPEMSRIRRNFRPADLYPLLQDAKMDGCIAVQAEENLRETDFLLDLTAQHEWILGIVGWADLKSDTLEELLDDYSDKQKLVGFREVLQSKDPEYILQKNFIRGIRKIGTRGYGYDILIFPTHLSATLELVNKCPDQRFVIDHLAKPYIKAGEWKDWKKAVSLLAERELVHCKLSGMITEADWKTWTPEQLFPYLEIALELFGPDRLMYGSDWPVCLLAGEYERFWEVIEQFTDALSPSEKDKIMGETAAEFYRI</sequence>
<evidence type="ECO:0000313" key="3">
    <source>
        <dbReference type="EMBL" id="SDA66515.1"/>
    </source>
</evidence>
<comment type="similarity">
    <text evidence="1">Belongs to the metallo-dependent hydrolases superfamily.</text>
</comment>
<proteinExistence type="inferred from homology"/>
<organism evidence="3 4">
    <name type="scientific">Algoriphagus alkaliphilus</name>
    <dbReference type="NCBI Taxonomy" id="279824"/>
    <lineage>
        <taxon>Bacteria</taxon>
        <taxon>Pseudomonadati</taxon>
        <taxon>Bacteroidota</taxon>
        <taxon>Cytophagia</taxon>
        <taxon>Cytophagales</taxon>
        <taxon>Cyclobacteriaceae</taxon>
        <taxon>Algoriphagus</taxon>
    </lineage>
</organism>
<dbReference type="InterPro" id="IPR006680">
    <property type="entry name" value="Amidohydro-rel"/>
</dbReference>
<dbReference type="InterPro" id="IPR052350">
    <property type="entry name" value="Metallo-dep_Lactonases"/>
</dbReference>
<reference evidence="4" key="1">
    <citation type="submission" date="2016-10" db="EMBL/GenBank/DDBJ databases">
        <authorList>
            <person name="Varghese N."/>
            <person name="Submissions S."/>
        </authorList>
    </citation>
    <scope>NUCLEOTIDE SEQUENCE [LARGE SCALE GENOMIC DNA]</scope>
    <source>
        <strain evidence="4">DSM 22703</strain>
    </source>
</reference>
<dbReference type="STRING" id="279824.SAMN03080617_01585"/>